<feature type="transmembrane region" description="Helical" evidence="7">
    <location>
        <begin position="320"/>
        <end position="338"/>
    </location>
</feature>
<feature type="transmembrane region" description="Helical" evidence="7">
    <location>
        <begin position="96"/>
        <end position="117"/>
    </location>
</feature>
<evidence type="ECO:0000256" key="5">
    <source>
        <dbReference type="ARBA" id="ARBA00022989"/>
    </source>
</evidence>
<evidence type="ECO:0000256" key="1">
    <source>
        <dbReference type="ARBA" id="ARBA00004651"/>
    </source>
</evidence>
<dbReference type="AlphaFoldDB" id="A0A1S6QKX3"/>
<keyword evidence="4 7" id="KW-0812">Transmembrane</keyword>
<evidence type="ECO:0000313" key="10">
    <source>
        <dbReference type="Proteomes" id="UP000030361"/>
    </source>
</evidence>
<dbReference type="InterPro" id="IPR004638">
    <property type="entry name" value="EmrB-like"/>
</dbReference>
<dbReference type="EMBL" id="CP018906">
    <property type="protein sequence ID" value="AQW22287.1"/>
    <property type="molecule type" value="Genomic_DNA"/>
</dbReference>
<evidence type="ECO:0000256" key="7">
    <source>
        <dbReference type="SAM" id="Phobius"/>
    </source>
</evidence>
<feature type="transmembrane region" description="Helical" evidence="7">
    <location>
        <begin position="38"/>
        <end position="59"/>
    </location>
</feature>
<evidence type="ECO:0000313" key="9">
    <source>
        <dbReference type="EMBL" id="AQW22287.1"/>
    </source>
</evidence>
<dbReference type="GO" id="GO:0022857">
    <property type="term" value="F:transmembrane transporter activity"/>
    <property type="evidence" value="ECO:0007669"/>
    <property type="project" value="InterPro"/>
</dbReference>
<evidence type="ECO:0000256" key="4">
    <source>
        <dbReference type="ARBA" id="ARBA00022692"/>
    </source>
</evidence>
<dbReference type="eggNOG" id="COG2814">
    <property type="taxonomic scope" value="Bacteria"/>
</dbReference>
<dbReference type="GO" id="GO:0005886">
    <property type="term" value="C:plasma membrane"/>
    <property type="evidence" value="ECO:0007669"/>
    <property type="project" value="UniProtKB-SubCell"/>
</dbReference>
<keyword evidence="2" id="KW-0813">Transport</keyword>
<feature type="transmembrane region" description="Helical" evidence="7">
    <location>
        <begin position="291"/>
        <end position="308"/>
    </location>
</feature>
<evidence type="ECO:0000259" key="8">
    <source>
        <dbReference type="PROSITE" id="PS50850"/>
    </source>
</evidence>
<evidence type="ECO:0000256" key="3">
    <source>
        <dbReference type="ARBA" id="ARBA00022475"/>
    </source>
</evidence>
<dbReference type="CDD" id="cd17503">
    <property type="entry name" value="MFS_LmrB_MDR_like"/>
    <property type="match status" value="1"/>
</dbReference>
<dbReference type="OrthoDB" id="9816041at2"/>
<name>A0A1S6QKX3_9LACO</name>
<feature type="transmembrane region" description="Helical" evidence="7">
    <location>
        <begin position="434"/>
        <end position="458"/>
    </location>
</feature>
<evidence type="ECO:0000256" key="6">
    <source>
        <dbReference type="ARBA" id="ARBA00023136"/>
    </source>
</evidence>
<reference evidence="9 10" key="1">
    <citation type="journal article" date="2015" name="Genome Announc.">
        <title>Genome Sequence of Lactobacillus curieae CCTCC M 2011381T, a Novel Producer of Gamma-aminobutyric Acid.</title>
        <authorList>
            <person name="Wang Y."/>
            <person name="Wang Y."/>
            <person name="Lang C."/>
            <person name="Wei D."/>
            <person name="Xu P."/>
            <person name="Xie J."/>
        </authorList>
    </citation>
    <scope>NUCLEOTIDE SEQUENCE [LARGE SCALE GENOMIC DNA]</scope>
    <source>
        <strain evidence="9 10">CCTCC M 2011381</strain>
    </source>
</reference>
<dbReference type="Gene3D" id="1.20.1250.20">
    <property type="entry name" value="MFS general substrate transporter like domains"/>
    <property type="match status" value="1"/>
</dbReference>
<evidence type="ECO:0000256" key="2">
    <source>
        <dbReference type="ARBA" id="ARBA00022448"/>
    </source>
</evidence>
<dbReference type="Proteomes" id="UP000030361">
    <property type="component" value="Chromosome"/>
</dbReference>
<dbReference type="Gene3D" id="1.20.1720.10">
    <property type="entry name" value="Multidrug resistance protein D"/>
    <property type="match status" value="1"/>
</dbReference>
<feature type="domain" description="Major facilitator superfamily (MFS) profile" evidence="8">
    <location>
        <begin position="1"/>
        <end position="463"/>
    </location>
</feature>
<feature type="transmembrane region" description="Helical" evidence="7">
    <location>
        <begin position="254"/>
        <end position="279"/>
    </location>
</feature>
<keyword evidence="5 7" id="KW-1133">Transmembrane helix</keyword>
<feature type="transmembrane region" description="Helical" evidence="7">
    <location>
        <begin position="186"/>
        <end position="206"/>
    </location>
</feature>
<dbReference type="PANTHER" id="PTHR42718:SF24">
    <property type="entry name" value="MAJOR FACILITATOR SUPERFAMILY (MFS) PROFILE DOMAIN-CONTAINING PROTEIN"/>
    <property type="match status" value="1"/>
</dbReference>
<feature type="transmembrane region" description="Helical" evidence="7">
    <location>
        <begin position="66"/>
        <end position="84"/>
    </location>
</feature>
<dbReference type="InterPro" id="IPR020846">
    <property type="entry name" value="MFS_dom"/>
</dbReference>
<dbReference type="InterPro" id="IPR036259">
    <property type="entry name" value="MFS_trans_sf"/>
</dbReference>
<feature type="transmembrane region" description="Helical" evidence="7">
    <location>
        <begin position="344"/>
        <end position="365"/>
    </location>
</feature>
<sequence length="472" mass="50132">MVATMISGAFLTILSSTMLATAYPALMKAFDASTSTVQWLTTGFLMVNGVMIPISAWLISRFSSKTLYMTAMFLFLIGTTLAFTANEFGVIFAGRIIQAIAVGISMPLAQTVNLSIFPPEKRGTIMGTLGLAMGLAPAIGPTLSGFIIDSYSWRMLFGMLIPINILVIIVAFFTVKKVLPTSKPSLDIISAVLSTVGFGALLYGFSEVGDKGWGSSVVIISILLGLVVIALFVVRQLKAENPFLNLRVFKTKAFTITSLLSADVNVAMVGVEMVLPIYLQTVRGDSALESGLTLLPGALMIGIMSPITGRIFDRIGAKRLAMSGLILLTLGTVPFLFLTKNTPVLFPVITYAVRMVGVAMTLMPVTTSGMNALSLDQISHGTAVNNTLRQVASSVGTAILVSILSNVTKNSMPGKSLLDSMPLLYKEHATNAVLNGYAAAFLVAIVFSLIGLVLTFFLKNENTVNPLAGGDK</sequence>
<comment type="subcellular location">
    <subcellularLocation>
        <location evidence="1">Cell membrane</location>
        <topology evidence="1">Multi-pass membrane protein</topology>
    </subcellularLocation>
</comment>
<keyword evidence="3" id="KW-1003">Cell membrane</keyword>
<gene>
    <name evidence="9" type="ORF">PL11_001075</name>
</gene>
<dbReference type="InterPro" id="IPR011701">
    <property type="entry name" value="MFS"/>
</dbReference>
<accession>A0A1S6QKX3</accession>
<feature type="transmembrane region" description="Helical" evidence="7">
    <location>
        <begin position="212"/>
        <end position="234"/>
    </location>
</feature>
<dbReference type="Pfam" id="PF07690">
    <property type="entry name" value="MFS_1"/>
    <property type="match status" value="1"/>
</dbReference>
<feature type="transmembrane region" description="Helical" evidence="7">
    <location>
        <begin position="129"/>
        <end position="148"/>
    </location>
</feature>
<dbReference type="SUPFAM" id="SSF103473">
    <property type="entry name" value="MFS general substrate transporter"/>
    <property type="match status" value="1"/>
</dbReference>
<protein>
    <submittedName>
        <fullName evidence="9">MFS transporter</fullName>
    </submittedName>
</protein>
<keyword evidence="10" id="KW-1185">Reference proteome</keyword>
<dbReference type="NCBIfam" id="TIGR00711">
    <property type="entry name" value="efflux_EmrB"/>
    <property type="match status" value="1"/>
</dbReference>
<feature type="transmembrane region" description="Helical" evidence="7">
    <location>
        <begin position="154"/>
        <end position="174"/>
    </location>
</feature>
<dbReference type="RefSeq" id="WP_052127753.1">
    <property type="nucleotide sequence ID" value="NZ_CP018906.1"/>
</dbReference>
<dbReference type="KEGG" id="lcu:PL11_001075"/>
<dbReference type="PROSITE" id="PS50850">
    <property type="entry name" value="MFS"/>
    <property type="match status" value="1"/>
</dbReference>
<dbReference type="PANTHER" id="PTHR42718">
    <property type="entry name" value="MAJOR FACILITATOR SUPERFAMILY MULTIDRUG TRANSPORTER MFSC"/>
    <property type="match status" value="1"/>
</dbReference>
<organism evidence="9 10">
    <name type="scientific">Lentilactobacillus curieae</name>
    <dbReference type="NCBI Taxonomy" id="1138822"/>
    <lineage>
        <taxon>Bacteria</taxon>
        <taxon>Bacillati</taxon>
        <taxon>Bacillota</taxon>
        <taxon>Bacilli</taxon>
        <taxon>Lactobacillales</taxon>
        <taxon>Lactobacillaceae</taxon>
        <taxon>Lentilactobacillus</taxon>
    </lineage>
</organism>
<proteinExistence type="predicted"/>
<keyword evidence="6 7" id="KW-0472">Membrane</keyword>